<evidence type="ECO:0000313" key="4">
    <source>
        <dbReference type="EMBL" id="SED50873.1"/>
    </source>
</evidence>
<feature type="domain" description="Baseplate J-like central" evidence="2">
    <location>
        <begin position="203"/>
        <end position="277"/>
    </location>
</feature>
<dbReference type="PIRSF" id="PIRSF020481">
    <property type="entry name" value="BAP"/>
    <property type="match status" value="1"/>
</dbReference>
<sequence length="374" mass="39993">MRALPPPEFVKIDPAAIEAALVARYEQKTGKTLYPAQVERLFIDQVAYAKTLALMAIQQAGERLLVRFSGGPILDYLGELVDTPRLLAQPARCTQVFRLPVPALQAVLISAGTRVTSQDGRIAFVTEEAVTLAAGATEVRTTAICETPGTSGNGWAIGQIAVLSQPPAAGMTTSNDSVPADGIDDEEDEPYIERIILAPESFSTAGPEGAYIYHARAASQSIIEVAVRGGEADPTVPDGEVWIYPLTKTGLPSPELLSLVQANVSARKKRPLTDKVLTKLSPEVGYAIRGNLTLYQNTDAESVRALAVKAATAYAAERRAGLGRDIVPEQIIREVQVAGVYRLQLTEPAFRDVASHEWANCTAIELNVIGVAHG</sequence>
<dbReference type="InterPro" id="IPR058531">
    <property type="entry name" value="Baseplate_J_M"/>
</dbReference>
<dbReference type="AlphaFoldDB" id="A0A1H5B8F3"/>
<feature type="domain" description="Baseplate protein J-like barrel" evidence="1">
    <location>
        <begin position="107"/>
        <end position="177"/>
    </location>
</feature>
<evidence type="ECO:0000259" key="3">
    <source>
        <dbReference type="Pfam" id="PF26079"/>
    </source>
</evidence>
<dbReference type="PANTHER" id="PTHR35862:SF1">
    <property type="entry name" value="FELS-2 PROPHAGE PROTEIN"/>
    <property type="match status" value="1"/>
</dbReference>
<evidence type="ECO:0000259" key="1">
    <source>
        <dbReference type="Pfam" id="PF04865"/>
    </source>
</evidence>
<dbReference type="InterPro" id="IPR058530">
    <property type="entry name" value="Baseplate_J-like_C"/>
</dbReference>
<reference evidence="5" key="1">
    <citation type="submission" date="2016-10" db="EMBL/GenBank/DDBJ databases">
        <authorList>
            <person name="Varghese N."/>
            <person name="Submissions S."/>
        </authorList>
    </citation>
    <scope>NUCLEOTIDE SEQUENCE [LARGE SCALE GENOMIC DNA]</scope>
    <source>
        <strain evidence="5">DSM 12111</strain>
    </source>
</reference>
<dbReference type="Pfam" id="PF26079">
    <property type="entry name" value="Baseplate_J_C"/>
    <property type="match status" value="1"/>
</dbReference>
<dbReference type="InterPro" id="IPR014507">
    <property type="entry name" value="Baseplate_assembly_J_pred"/>
</dbReference>
<keyword evidence="5" id="KW-1185">Reference proteome</keyword>
<dbReference type="PANTHER" id="PTHR35862">
    <property type="entry name" value="FELS-2 PROPHAGE PROTEIN"/>
    <property type="match status" value="1"/>
</dbReference>
<proteinExistence type="predicted"/>
<dbReference type="RefSeq" id="WP_090382216.1">
    <property type="nucleotide sequence ID" value="NZ_CP156749.1"/>
</dbReference>
<dbReference type="OrthoDB" id="9793802at2"/>
<dbReference type="EMBL" id="FNSC01000001">
    <property type="protein sequence ID" value="SED50873.1"/>
    <property type="molecule type" value="Genomic_DNA"/>
</dbReference>
<dbReference type="Proteomes" id="UP000242849">
    <property type="component" value="Unassembled WGS sequence"/>
</dbReference>
<dbReference type="Pfam" id="PF26078">
    <property type="entry name" value="Baseplate_J_M"/>
    <property type="match status" value="1"/>
</dbReference>
<gene>
    <name evidence="4" type="ORF">SAMN05421553_2787</name>
</gene>
<dbReference type="Pfam" id="PF04865">
    <property type="entry name" value="Baseplate_J"/>
    <property type="match status" value="1"/>
</dbReference>
<name>A0A1H5B8F3_PSEAG</name>
<dbReference type="InterPro" id="IPR052726">
    <property type="entry name" value="Phage_Baseplate_Hub"/>
</dbReference>
<organism evidence="4 5">
    <name type="scientific">Pseudomonas anguilliseptica</name>
    <dbReference type="NCBI Taxonomy" id="53406"/>
    <lineage>
        <taxon>Bacteria</taxon>
        <taxon>Pseudomonadati</taxon>
        <taxon>Pseudomonadota</taxon>
        <taxon>Gammaproteobacteria</taxon>
        <taxon>Pseudomonadales</taxon>
        <taxon>Pseudomonadaceae</taxon>
        <taxon>Pseudomonas</taxon>
    </lineage>
</organism>
<dbReference type="InterPro" id="IPR006949">
    <property type="entry name" value="Barrel_Baseplate_J-like"/>
</dbReference>
<evidence type="ECO:0000259" key="2">
    <source>
        <dbReference type="Pfam" id="PF26078"/>
    </source>
</evidence>
<accession>A0A1H5B8F3</accession>
<feature type="domain" description="Baseplate J-like C-terminal" evidence="3">
    <location>
        <begin position="286"/>
        <end position="366"/>
    </location>
</feature>
<protein>
    <submittedName>
        <fullName evidence="4">Phage-related baseplate assembly protein</fullName>
    </submittedName>
</protein>
<dbReference type="STRING" id="53406.SAMN05421553_2787"/>
<evidence type="ECO:0000313" key="5">
    <source>
        <dbReference type="Proteomes" id="UP000242849"/>
    </source>
</evidence>